<dbReference type="Gene3D" id="3.20.20.370">
    <property type="entry name" value="Glycoside hydrolase/deacetylase"/>
    <property type="match status" value="1"/>
</dbReference>
<accession>A0A936YUQ4</accession>
<name>A0A936YUQ4_9HYPH</name>
<proteinExistence type="predicted"/>
<dbReference type="EMBL" id="JAEQNC010000009">
    <property type="protein sequence ID" value="MBL0373651.1"/>
    <property type="molecule type" value="Genomic_DNA"/>
</dbReference>
<dbReference type="SUPFAM" id="SSF88713">
    <property type="entry name" value="Glycoside hydrolase/deacetylase"/>
    <property type="match status" value="1"/>
</dbReference>
<dbReference type="InterPro" id="IPR011330">
    <property type="entry name" value="Glyco_hydro/deAcase_b/a-brl"/>
</dbReference>
<reference evidence="1" key="1">
    <citation type="submission" date="2021-01" db="EMBL/GenBank/DDBJ databases">
        <title>Rhizobium sp. strain KVB221 16S ribosomal RNA gene Genome sequencing and assembly.</title>
        <authorList>
            <person name="Kang M."/>
        </authorList>
    </citation>
    <scope>NUCLEOTIDE SEQUENCE</scope>
    <source>
        <strain evidence="1">KVB221</strain>
    </source>
</reference>
<evidence type="ECO:0000313" key="1">
    <source>
        <dbReference type="EMBL" id="MBL0373651.1"/>
    </source>
</evidence>
<evidence type="ECO:0000313" key="2">
    <source>
        <dbReference type="Proteomes" id="UP000633219"/>
    </source>
</evidence>
<gene>
    <name evidence="1" type="ORF">JJB09_16625</name>
</gene>
<organism evidence="1 2">
    <name type="scientific">Rhizobium setariae</name>
    <dbReference type="NCBI Taxonomy" id="2801340"/>
    <lineage>
        <taxon>Bacteria</taxon>
        <taxon>Pseudomonadati</taxon>
        <taxon>Pseudomonadota</taxon>
        <taxon>Alphaproteobacteria</taxon>
        <taxon>Hyphomicrobiales</taxon>
        <taxon>Rhizobiaceae</taxon>
        <taxon>Rhizobium/Agrobacterium group</taxon>
        <taxon>Rhizobium</taxon>
    </lineage>
</organism>
<dbReference type="InterPro" id="IPR049591">
    <property type="entry name" value="CE4_u4-like"/>
</dbReference>
<keyword evidence="2" id="KW-1185">Reference proteome</keyword>
<dbReference type="Proteomes" id="UP000633219">
    <property type="component" value="Unassembled WGS sequence"/>
</dbReference>
<dbReference type="AlphaFoldDB" id="A0A936YUQ4"/>
<dbReference type="GO" id="GO:0005975">
    <property type="term" value="P:carbohydrate metabolic process"/>
    <property type="evidence" value="ECO:0007669"/>
    <property type="project" value="InterPro"/>
</dbReference>
<dbReference type="CDD" id="cd10928">
    <property type="entry name" value="CE4_u4"/>
    <property type="match status" value="1"/>
</dbReference>
<protein>
    <submittedName>
        <fullName evidence="1">Polysaccharide deacetylase family protein</fullName>
    </submittedName>
</protein>
<sequence length="248" mass="27433">MANDVWNPLTRELDRWRAGGKIARFWLRDDDAVEPTAALSRLLECAGRHAVPVTLAVIPVHTGQALAGYLDKMPLANVAVHGWSHTNHAATNEKKQELGAHRPLEVVVAEIEAGFERLRNLHQGRFAAVLVPPWNRIAPSIAAQLPGLGFEALSVFGPEKPASIRLINTHVDLIDWHGTRGARPREALVTDIVKRLREMFDNGGSMGFLTHHLVHDEQAWHFIDSLLQVTAGHAACAWTSLPELLRES</sequence>
<comment type="caution">
    <text evidence="1">The sequence shown here is derived from an EMBL/GenBank/DDBJ whole genome shotgun (WGS) entry which is preliminary data.</text>
</comment>
<dbReference type="RefSeq" id="WP_201660502.1">
    <property type="nucleotide sequence ID" value="NZ_JAEQNC010000009.1"/>
</dbReference>